<dbReference type="KEGG" id="taz:TREAZ_2175"/>
<evidence type="ECO:0000256" key="1">
    <source>
        <dbReference type="ARBA" id="ARBA00022670"/>
    </source>
</evidence>
<feature type="signal peptide" evidence="8">
    <location>
        <begin position="1"/>
        <end position="19"/>
    </location>
</feature>
<dbReference type="eggNOG" id="COG4783">
    <property type="taxonomic scope" value="Bacteria"/>
</dbReference>
<dbReference type="PANTHER" id="PTHR22726">
    <property type="entry name" value="METALLOENDOPEPTIDASE OMA1"/>
    <property type="match status" value="1"/>
</dbReference>
<dbReference type="Pfam" id="PF01435">
    <property type="entry name" value="Peptidase_M48"/>
    <property type="match status" value="1"/>
</dbReference>
<dbReference type="PANTHER" id="PTHR22726:SF1">
    <property type="entry name" value="METALLOENDOPEPTIDASE OMA1, MITOCHONDRIAL"/>
    <property type="match status" value="1"/>
</dbReference>
<dbReference type="RefSeq" id="WP_015709875.1">
    <property type="nucleotide sequence ID" value="NC_015577.1"/>
</dbReference>
<feature type="domain" description="Peptidase M48" evidence="9">
    <location>
        <begin position="109"/>
        <end position="275"/>
    </location>
</feature>
<feature type="region of interest" description="Disordered" evidence="7">
    <location>
        <begin position="254"/>
        <end position="296"/>
    </location>
</feature>
<dbReference type="AlphaFoldDB" id="F5Y8T1"/>
<evidence type="ECO:0000256" key="4">
    <source>
        <dbReference type="ARBA" id="ARBA00022833"/>
    </source>
</evidence>
<dbReference type="STRING" id="545695.TREAZ_2175"/>
<evidence type="ECO:0000256" key="2">
    <source>
        <dbReference type="ARBA" id="ARBA00022723"/>
    </source>
</evidence>
<dbReference type="InterPro" id="IPR001915">
    <property type="entry name" value="Peptidase_M48"/>
</dbReference>
<protein>
    <submittedName>
        <fullName evidence="10">Peptidase, M48 family</fullName>
    </submittedName>
</protein>
<dbReference type="GO" id="GO:0046872">
    <property type="term" value="F:metal ion binding"/>
    <property type="evidence" value="ECO:0007669"/>
    <property type="project" value="UniProtKB-KW"/>
</dbReference>
<dbReference type="EMBL" id="CP001841">
    <property type="protein sequence ID" value="AEF81012.1"/>
    <property type="molecule type" value="Genomic_DNA"/>
</dbReference>
<comment type="similarity">
    <text evidence="6">Belongs to the peptidase M48 family.</text>
</comment>
<gene>
    <name evidence="10" type="ordered locus">TREAZ_2175</name>
</gene>
<dbReference type="InterPro" id="IPR051156">
    <property type="entry name" value="Mito/Outer_Membr_Metalloprot"/>
</dbReference>
<feature type="chain" id="PRO_5003329755" evidence="8">
    <location>
        <begin position="20"/>
        <end position="296"/>
    </location>
</feature>
<keyword evidence="1 6" id="KW-0645">Protease</keyword>
<proteinExistence type="inferred from homology"/>
<accession>F5Y8T1</accession>
<dbReference type="GO" id="GO:0016020">
    <property type="term" value="C:membrane"/>
    <property type="evidence" value="ECO:0007669"/>
    <property type="project" value="TreeGrafter"/>
</dbReference>
<dbReference type="GO" id="GO:0004222">
    <property type="term" value="F:metalloendopeptidase activity"/>
    <property type="evidence" value="ECO:0007669"/>
    <property type="project" value="InterPro"/>
</dbReference>
<dbReference type="Gene3D" id="3.30.2010.10">
    <property type="entry name" value="Metalloproteases ('zincins'), catalytic domain"/>
    <property type="match status" value="1"/>
</dbReference>
<evidence type="ECO:0000313" key="10">
    <source>
        <dbReference type="EMBL" id="AEF81012.1"/>
    </source>
</evidence>
<dbReference type="InParanoid" id="F5Y8T1"/>
<name>F5Y8T1_LEAAZ</name>
<keyword evidence="4 6" id="KW-0862">Zinc</keyword>
<evidence type="ECO:0000256" key="5">
    <source>
        <dbReference type="ARBA" id="ARBA00023049"/>
    </source>
</evidence>
<evidence type="ECO:0000256" key="8">
    <source>
        <dbReference type="SAM" id="SignalP"/>
    </source>
</evidence>
<keyword evidence="8" id="KW-0732">Signal</keyword>
<organism evidence="10 11">
    <name type="scientific">Leadbettera azotonutricia (strain ATCC BAA-888 / DSM 13862 / ZAS-9)</name>
    <name type="common">Treponema azotonutricium</name>
    <dbReference type="NCBI Taxonomy" id="545695"/>
    <lineage>
        <taxon>Bacteria</taxon>
        <taxon>Pseudomonadati</taxon>
        <taxon>Spirochaetota</taxon>
        <taxon>Spirochaetia</taxon>
        <taxon>Spirochaetales</taxon>
        <taxon>Breznakiellaceae</taxon>
        <taxon>Leadbettera</taxon>
    </lineage>
</organism>
<evidence type="ECO:0000313" key="11">
    <source>
        <dbReference type="Proteomes" id="UP000009222"/>
    </source>
</evidence>
<keyword evidence="2" id="KW-0479">Metal-binding</keyword>
<dbReference type="GO" id="GO:0051603">
    <property type="term" value="P:proteolysis involved in protein catabolic process"/>
    <property type="evidence" value="ECO:0007669"/>
    <property type="project" value="TreeGrafter"/>
</dbReference>
<keyword evidence="3 6" id="KW-0378">Hydrolase</keyword>
<keyword evidence="11" id="KW-1185">Reference proteome</keyword>
<evidence type="ECO:0000256" key="7">
    <source>
        <dbReference type="SAM" id="MobiDB-lite"/>
    </source>
</evidence>
<dbReference type="OrthoDB" id="9810445at2"/>
<reference evidence="11" key="1">
    <citation type="submission" date="2009-12" db="EMBL/GenBank/DDBJ databases">
        <title>Complete sequence of Treponema azotonutricium strain ZAS-9.</title>
        <authorList>
            <person name="Tetu S.G."/>
            <person name="Matson E."/>
            <person name="Ren Q."/>
            <person name="Seshadri R."/>
            <person name="Elbourne L."/>
            <person name="Hassan K.A."/>
            <person name="Durkin A."/>
            <person name="Radune D."/>
            <person name="Mohamoud Y."/>
            <person name="Shay R."/>
            <person name="Jin S."/>
            <person name="Zhang X."/>
            <person name="Lucey K."/>
            <person name="Ballor N.R."/>
            <person name="Ottesen E."/>
            <person name="Rosenthal R."/>
            <person name="Allen A."/>
            <person name="Leadbetter J.R."/>
            <person name="Paulsen I.T."/>
        </authorList>
    </citation>
    <scope>NUCLEOTIDE SEQUENCE [LARGE SCALE GENOMIC DNA]</scope>
    <source>
        <strain evidence="11">ATCC BAA-888 / DSM 13862 / ZAS-9</strain>
    </source>
</reference>
<comment type="cofactor">
    <cofactor evidence="6">
        <name>Zn(2+)</name>
        <dbReference type="ChEBI" id="CHEBI:29105"/>
    </cofactor>
    <text evidence="6">Binds 1 zinc ion per subunit.</text>
</comment>
<evidence type="ECO:0000256" key="6">
    <source>
        <dbReference type="RuleBase" id="RU003983"/>
    </source>
</evidence>
<dbReference type="Proteomes" id="UP000009222">
    <property type="component" value="Chromosome"/>
</dbReference>
<evidence type="ECO:0000256" key="3">
    <source>
        <dbReference type="ARBA" id="ARBA00022801"/>
    </source>
</evidence>
<sequence length="296" mass="31262">MKKLILGLFCALWVVFAVSAEGQGQKASGSGQASLLSGDVSDALSGMDKALATAGDEMTSIDDYYLGRAVAVNILGSYKIYTANPDLTSYLNKICLAITVNSPNPVLFNGYHAEILDSAEINAFATPGGHIFLSRGLIACADSEDALAAVIAHEIAHIQLRHAAAIIQAQRTVQDLTDAGRRAAAIASRDSSPAERAVLFGEDVSSLTTTLFKSGYAQSQEYEADTTALALLRNAGYDPSALPAVLQVMEKNQKSHAGGFNNTHPSPASRIASLGRISGNTRGRDTLSSRQSRFKK</sequence>
<reference evidence="10 11" key="2">
    <citation type="journal article" date="2011" name="ISME J.">
        <title>RNA-seq reveals cooperative metabolic interactions between two termite-gut spirochete species in co-culture.</title>
        <authorList>
            <person name="Rosenthal A.Z."/>
            <person name="Matson E.G."/>
            <person name="Eldar A."/>
            <person name="Leadbetter J.R."/>
        </authorList>
    </citation>
    <scope>NUCLEOTIDE SEQUENCE [LARGE SCALE GENOMIC DNA]</scope>
    <source>
        <strain evidence="11">ATCC BAA-888 / DSM 13862 / ZAS-9</strain>
    </source>
</reference>
<evidence type="ECO:0000259" key="9">
    <source>
        <dbReference type="Pfam" id="PF01435"/>
    </source>
</evidence>
<keyword evidence="5 6" id="KW-0482">Metalloprotease</keyword>
<dbReference type="HOGENOM" id="CLU_029002_5_2_12"/>